<feature type="domain" description="dUTPase-like" evidence="9">
    <location>
        <begin position="34"/>
        <end position="160"/>
    </location>
</feature>
<accession>A0A7W8VD06</accession>
<evidence type="ECO:0000313" key="11">
    <source>
        <dbReference type="Proteomes" id="UP000572635"/>
    </source>
</evidence>
<comment type="similarity">
    <text evidence="2 8">Belongs to the dUTPase family.</text>
</comment>
<dbReference type="EMBL" id="JACHDB010000001">
    <property type="protein sequence ID" value="MBB5431757.1"/>
    <property type="molecule type" value="Genomic_DNA"/>
</dbReference>
<evidence type="ECO:0000256" key="2">
    <source>
        <dbReference type="ARBA" id="ARBA00006581"/>
    </source>
</evidence>
<dbReference type="CDD" id="cd07557">
    <property type="entry name" value="trimeric_dUTPase"/>
    <property type="match status" value="1"/>
</dbReference>
<reference evidence="10 11" key="1">
    <citation type="submission" date="2020-08" db="EMBL/GenBank/DDBJ databases">
        <title>Sequencing the genomes of 1000 actinobacteria strains.</title>
        <authorList>
            <person name="Klenk H.-P."/>
        </authorList>
    </citation>
    <scope>NUCLEOTIDE SEQUENCE [LARGE SCALE GENOMIC DNA]</scope>
    <source>
        <strain evidence="10 11">DSM 44551</strain>
    </source>
</reference>
<dbReference type="Gene3D" id="2.70.40.10">
    <property type="match status" value="1"/>
</dbReference>
<protein>
    <recommendedName>
        <fullName evidence="8">Deoxyuridine 5'-triphosphate nucleotidohydrolase</fullName>
        <shortName evidence="8">dUTPase</shortName>
        <ecNumber evidence="8">3.6.1.23</ecNumber>
    </recommendedName>
    <alternativeName>
        <fullName evidence="8">dUTP pyrophosphatase</fullName>
    </alternativeName>
</protein>
<dbReference type="GO" id="GO:0004170">
    <property type="term" value="F:dUTP diphosphatase activity"/>
    <property type="evidence" value="ECO:0007669"/>
    <property type="project" value="UniProtKB-UniRule"/>
</dbReference>
<feature type="binding site" evidence="8">
    <location>
        <begin position="97"/>
        <end position="99"/>
    </location>
    <ligand>
        <name>substrate</name>
    </ligand>
</feature>
<dbReference type="Pfam" id="PF00692">
    <property type="entry name" value="dUTPase"/>
    <property type="match status" value="1"/>
</dbReference>
<comment type="cofactor">
    <cofactor evidence="1 8">
        <name>Mg(2+)</name>
        <dbReference type="ChEBI" id="CHEBI:18420"/>
    </cofactor>
</comment>
<dbReference type="HAMAP" id="MF_00116">
    <property type="entry name" value="dUTPase_bact"/>
    <property type="match status" value="1"/>
</dbReference>
<dbReference type="NCBIfam" id="NF001862">
    <property type="entry name" value="PRK00601.1"/>
    <property type="match status" value="1"/>
</dbReference>
<feature type="binding site" evidence="8">
    <location>
        <position position="93"/>
    </location>
    <ligand>
        <name>substrate</name>
    </ligand>
</feature>
<dbReference type="InterPro" id="IPR036157">
    <property type="entry name" value="dUTPase-like_sf"/>
</dbReference>
<evidence type="ECO:0000256" key="5">
    <source>
        <dbReference type="ARBA" id="ARBA00022842"/>
    </source>
</evidence>
<comment type="function">
    <text evidence="8">This enzyme is involved in nucleotide metabolism: it produces dUMP, the immediate precursor of thymidine nucleotides and it decreases the intracellular concentration of dUTP so that uracil cannot be incorporated into DNA.</text>
</comment>
<dbReference type="InterPro" id="IPR033704">
    <property type="entry name" value="dUTPase_trimeric"/>
</dbReference>
<comment type="catalytic activity">
    <reaction evidence="7 8">
        <text>dUTP + H2O = dUMP + diphosphate + H(+)</text>
        <dbReference type="Rhea" id="RHEA:10248"/>
        <dbReference type="ChEBI" id="CHEBI:15377"/>
        <dbReference type="ChEBI" id="CHEBI:15378"/>
        <dbReference type="ChEBI" id="CHEBI:33019"/>
        <dbReference type="ChEBI" id="CHEBI:61555"/>
        <dbReference type="ChEBI" id="CHEBI:246422"/>
        <dbReference type="EC" id="3.6.1.23"/>
    </reaction>
</comment>
<feature type="binding site" evidence="8">
    <location>
        <begin position="80"/>
        <end position="82"/>
    </location>
    <ligand>
        <name>substrate</name>
    </ligand>
</feature>
<dbReference type="Proteomes" id="UP000572635">
    <property type="component" value="Unassembled WGS sequence"/>
</dbReference>
<keyword evidence="11" id="KW-1185">Reference proteome</keyword>
<keyword evidence="5 8" id="KW-0460">Magnesium</keyword>
<dbReference type="UniPathway" id="UPA00610">
    <property type="reaction ID" value="UER00666"/>
</dbReference>
<proteinExistence type="inferred from homology"/>
<gene>
    <name evidence="8" type="primary">dut</name>
    <name evidence="10" type="ORF">HDA36_001841</name>
</gene>
<keyword evidence="6 8" id="KW-0546">Nucleotide metabolism</keyword>
<dbReference type="EC" id="3.6.1.23" evidence="8"/>
<comment type="pathway">
    <text evidence="8">Pyrimidine metabolism; dUMP biosynthesis; dUMP from dCTP (dUTP route): step 2/2.</text>
</comment>
<evidence type="ECO:0000256" key="7">
    <source>
        <dbReference type="ARBA" id="ARBA00047686"/>
    </source>
</evidence>
<evidence type="ECO:0000256" key="6">
    <source>
        <dbReference type="ARBA" id="ARBA00023080"/>
    </source>
</evidence>
<dbReference type="InterPro" id="IPR029054">
    <property type="entry name" value="dUTPase-like"/>
</dbReference>
<dbReference type="FunFam" id="2.70.40.10:FF:000008">
    <property type="entry name" value="Deoxyuridine 5'-triphosphate nucleotidohydrolase"/>
    <property type="match status" value="1"/>
</dbReference>
<evidence type="ECO:0000259" key="9">
    <source>
        <dbReference type="Pfam" id="PF00692"/>
    </source>
</evidence>
<dbReference type="GO" id="GO:0000287">
    <property type="term" value="F:magnesium ion binding"/>
    <property type="evidence" value="ECO:0007669"/>
    <property type="project" value="UniProtKB-UniRule"/>
</dbReference>
<evidence type="ECO:0000313" key="10">
    <source>
        <dbReference type="EMBL" id="MBB5431757.1"/>
    </source>
</evidence>
<evidence type="ECO:0000256" key="8">
    <source>
        <dbReference type="HAMAP-Rule" id="MF_00116"/>
    </source>
</evidence>
<name>A0A7W8VD06_9ACTN</name>
<dbReference type="GO" id="GO:0006226">
    <property type="term" value="P:dUMP biosynthetic process"/>
    <property type="evidence" value="ECO:0007669"/>
    <property type="project" value="UniProtKB-UniRule"/>
</dbReference>
<evidence type="ECO:0000256" key="3">
    <source>
        <dbReference type="ARBA" id="ARBA00022723"/>
    </source>
</evidence>
<dbReference type="AlphaFoldDB" id="A0A7W8VD06"/>
<evidence type="ECO:0000256" key="4">
    <source>
        <dbReference type="ARBA" id="ARBA00022801"/>
    </source>
</evidence>
<keyword evidence="4 8" id="KW-0378">Hydrolase</keyword>
<comment type="caution">
    <text evidence="10">The sequence shown here is derived from an EMBL/GenBank/DDBJ whole genome shotgun (WGS) entry which is preliminary data.</text>
</comment>
<dbReference type="SUPFAM" id="SSF51283">
    <property type="entry name" value="dUTPase-like"/>
    <property type="match status" value="1"/>
</dbReference>
<dbReference type="PANTHER" id="PTHR11241:SF0">
    <property type="entry name" value="DEOXYURIDINE 5'-TRIPHOSPHATE NUCLEOTIDOHYDROLASE"/>
    <property type="match status" value="1"/>
</dbReference>
<sequence>MRSEASGTAGGAPVGGAPVDVLIRRLDPDLPPPGYAHPGDAGADLVSAEDVELAPGRRATVRTGLAIALPEGYAAFVHPRSGLAARCGLTLVNAPGTVDAGYRGEIRVTLLNTDLDTPVKLARGDRIAQLVVQRVERVRFVEAAELPESVRGTGGFGSTGGFGER</sequence>
<dbReference type="GO" id="GO:0046081">
    <property type="term" value="P:dUTP catabolic process"/>
    <property type="evidence" value="ECO:0007669"/>
    <property type="project" value="InterPro"/>
</dbReference>
<comment type="caution">
    <text evidence="8">Lacks conserved residue(s) required for the propagation of feature annotation.</text>
</comment>
<organism evidence="10 11">
    <name type="scientific">Nocardiopsis composta</name>
    <dbReference type="NCBI Taxonomy" id="157465"/>
    <lineage>
        <taxon>Bacteria</taxon>
        <taxon>Bacillati</taxon>
        <taxon>Actinomycetota</taxon>
        <taxon>Actinomycetes</taxon>
        <taxon>Streptosporangiales</taxon>
        <taxon>Nocardiopsidaceae</taxon>
        <taxon>Nocardiopsis</taxon>
    </lineage>
</organism>
<evidence type="ECO:0000256" key="1">
    <source>
        <dbReference type="ARBA" id="ARBA00001946"/>
    </source>
</evidence>
<dbReference type="InterPro" id="IPR008181">
    <property type="entry name" value="dUTPase"/>
</dbReference>
<dbReference type="NCBIfam" id="TIGR00576">
    <property type="entry name" value="dut"/>
    <property type="match status" value="1"/>
</dbReference>
<keyword evidence="3 8" id="KW-0479">Metal-binding</keyword>
<dbReference type="PANTHER" id="PTHR11241">
    <property type="entry name" value="DEOXYURIDINE 5'-TRIPHOSPHATE NUCLEOTIDOHYDROLASE"/>
    <property type="match status" value="1"/>
</dbReference>